<proteinExistence type="predicted"/>
<comment type="caution">
    <text evidence="1">The sequence shown here is derived from an EMBL/GenBank/DDBJ whole genome shotgun (WGS) entry which is preliminary data.</text>
</comment>
<evidence type="ECO:0000313" key="2">
    <source>
        <dbReference type="Proteomes" id="UP000299102"/>
    </source>
</evidence>
<dbReference type="Proteomes" id="UP000299102">
    <property type="component" value="Unassembled WGS sequence"/>
</dbReference>
<organism evidence="1 2">
    <name type="scientific">Eumeta variegata</name>
    <name type="common">Bagworm moth</name>
    <name type="synonym">Eumeta japonica</name>
    <dbReference type="NCBI Taxonomy" id="151549"/>
    <lineage>
        <taxon>Eukaryota</taxon>
        <taxon>Metazoa</taxon>
        <taxon>Ecdysozoa</taxon>
        <taxon>Arthropoda</taxon>
        <taxon>Hexapoda</taxon>
        <taxon>Insecta</taxon>
        <taxon>Pterygota</taxon>
        <taxon>Neoptera</taxon>
        <taxon>Endopterygota</taxon>
        <taxon>Lepidoptera</taxon>
        <taxon>Glossata</taxon>
        <taxon>Ditrysia</taxon>
        <taxon>Tineoidea</taxon>
        <taxon>Psychidae</taxon>
        <taxon>Oiketicinae</taxon>
        <taxon>Eumeta</taxon>
    </lineage>
</organism>
<dbReference type="AlphaFoldDB" id="A0A4C1ZN98"/>
<evidence type="ECO:0000313" key="1">
    <source>
        <dbReference type="EMBL" id="GBP88015.1"/>
    </source>
</evidence>
<name>A0A4C1ZN98_EUMVA</name>
<gene>
    <name evidence="1" type="ORF">EVAR_60020_1</name>
</gene>
<accession>A0A4C1ZN98</accession>
<sequence length="138" mass="15825">MSPRRAAMWRATVLRSSAEGSEHGWTQWIYPRKTAKRTKCRPTTKAVGVCADSLSCRRRSNDSASKVIEFVIGILTQCLNRLFRYKLSRLVLALHRVNSLLRASKDALSCRYWLSSFHKYAFKYLAQDAITQHGGLKF</sequence>
<dbReference type="EMBL" id="BGZK01001900">
    <property type="protein sequence ID" value="GBP88015.1"/>
    <property type="molecule type" value="Genomic_DNA"/>
</dbReference>
<protein>
    <submittedName>
        <fullName evidence="1">Uncharacterized protein</fullName>
    </submittedName>
</protein>
<keyword evidence="2" id="KW-1185">Reference proteome</keyword>
<reference evidence="1 2" key="1">
    <citation type="journal article" date="2019" name="Commun. Biol.">
        <title>The bagworm genome reveals a unique fibroin gene that provides high tensile strength.</title>
        <authorList>
            <person name="Kono N."/>
            <person name="Nakamura H."/>
            <person name="Ohtoshi R."/>
            <person name="Tomita M."/>
            <person name="Numata K."/>
            <person name="Arakawa K."/>
        </authorList>
    </citation>
    <scope>NUCLEOTIDE SEQUENCE [LARGE SCALE GENOMIC DNA]</scope>
</reference>